<dbReference type="PANTHER" id="PTHR22255">
    <property type="entry name" value="LP06548P"/>
    <property type="match status" value="1"/>
</dbReference>
<dbReference type="OMA" id="MFRKEPR"/>
<evidence type="ECO:0000313" key="5">
    <source>
        <dbReference type="EMBL" id="EEB14133.1"/>
    </source>
</evidence>
<dbReference type="InParanoid" id="E0VL77"/>
<reference evidence="5" key="2">
    <citation type="submission" date="2007-04" db="EMBL/GenBank/DDBJ databases">
        <title>The genome of the human body louse.</title>
        <authorList>
            <consortium name="The Human Body Louse Genome Consortium"/>
            <person name="Kirkness E."/>
            <person name="Walenz B."/>
            <person name="Hass B."/>
            <person name="Bruggner R."/>
            <person name="Strausberg R."/>
        </authorList>
    </citation>
    <scope>NUCLEOTIDE SEQUENCE</scope>
    <source>
        <strain evidence="5">USDA</strain>
    </source>
</reference>
<dbReference type="EMBL" id="DS235271">
    <property type="protein sequence ID" value="EEB14133.1"/>
    <property type="molecule type" value="Genomic_DNA"/>
</dbReference>
<feature type="domain" description="DUF7044" evidence="4">
    <location>
        <begin position="27"/>
        <end position="95"/>
    </location>
</feature>
<dbReference type="KEGG" id="phu:Phum_PHUM283590"/>
<accession>E0VL77</accession>
<dbReference type="PANTHER" id="PTHR22255:SF9">
    <property type="entry name" value="LP06548P"/>
    <property type="match status" value="1"/>
</dbReference>
<reference evidence="5" key="1">
    <citation type="submission" date="2007-04" db="EMBL/GenBank/DDBJ databases">
        <title>Annotation of Pediculus humanus corporis strain USDA.</title>
        <authorList>
            <person name="Kirkness E."/>
            <person name="Hannick L."/>
            <person name="Hass B."/>
            <person name="Bruggner R."/>
            <person name="Lawson D."/>
            <person name="Bidwell S."/>
            <person name="Joardar V."/>
            <person name="Caler E."/>
            <person name="Walenz B."/>
            <person name="Inman J."/>
            <person name="Schobel S."/>
            <person name="Galinsky K."/>
            <person name="Amedeo P."/>
            <person name="Strausberg R."/>
        </authorList>
    </citation>
    <scope>NUCLEOTIDE SEQUENCE</scope>
    <source>
        <strain evidence="5">USDA</strain>
    </source>
</reference>
<dbReference type="OrthoDB" id="9979716at2759"/>
<gene>
    <name evidence="6" type="primary">8229495</name>
    <name evidence="5" type="ORF">Phum_PHUM283590</name>
</gene>
<dbReference type="Proteomes" id="UP000009046">
    <property type="component" value="Unassembled WGS sequence"/>
</dbReference>
<keyword evidence="1" id="KW-1133">Transmembrane helix</keyword>
<organism>
    <name type="scientific">Pediculus humanus subsp. corporis</name>
    <name type="common">Body louse</name>
    <dbReference type="NCBI Taxonomy" id="121224"/>
    <lineage>
        <taxon>Eukaryota</taxon>
        <taxon>Metazoa</taxon>
        <taxon>Ecdysozoa</taxon>
        <taxon>Arthropoda</taxon>
        <taxon>Hexapoda</taxon>
        <taxon>Insecta</taxon>
        <taxon>Pterygota</taxon>
        <taxon>Neoptera</taxon>
        <taxon>Paraneoptera</taxon>
        <taxon>Psocodea</taxon>
        <taxon>Troctomorpha</taxon>
        <taxon>Phthiraptera</taxon>
        <taxon>Anoplura</taxon>
        <taxon>Pediculidae</taxon>
        <taxon>Pediculus</taxon>
    </lineage>
</organism>
<dbReference type="Pfam" id="PF23069">
    <property type="entry name" value="DUF7042"/>
    <property type="match status" value="1"/>
</dbReference>
<proteinExistence type="predicted"/>
<dbReference type="Pfam" id="PF23070">
    <property type="entry name" value="DUF7043"/>
    <property type="match status" value="1"/>
</dbReference>
<feature type="transmembrane region" description="Helical" evidence="1">
    <location>
        <begin position="655"/>
        <end position="673"/>
    </location>
</feature>
<protein>
    <submittedName>
        <fullName evidence="5 6">Uncharacterized protein</fullName>
    </submittedName>
</protein>
<dbReference type="InterPro" id="IPR055471">
    <property type="entry name" value="DUF7043"/>
</dbReference>
<dbReference type="GeneID" id="8229495"/>
<dbReference type="InterPro" id="IPR055470">
    <property type="entry name" value="DUF7042"/>
</dbReference>
<dbReference type="GO" id="GO:0061909">
    <property type="term" value="P:autophagosome-lysosome fusion"/>
    <property type="evidence" value="ECO:0007669"/>
    <property type="project" value="TreeGrafter"/>
</dbReference>
<feature type="domain" description="DUF7042" evidence="2">
    <location>
        <begin position="158"/>
        <end position="289"/>
    </location>
</feature>
<sequence>MTIRWGVVATTALLNNHLKFSSRNRSGCEFKNEWVGKWFISSVQNLLTINSSWIETKGRCIENSNDKYMIEDTSENCFRCMVIHEKHQNVLQYKEICRFSIITRIILKMFLKKARRQSFLRHSFIHSFIYYSLDNLCNQIAGDATLYSMFRVDPIGGPVPCPFKGPPFTFTYNRGNGECGNPVSRIDSCTDDSRLSFRYQACPDVHGTESTVEELQCLATWKDGSTRYMVGKLSHNRIKTNEESYRCFVYERVQTHDRKVSYNVAQSGDATCNGLPSALEGSKVMRLTKVENAHTKCKYPTWITEHHHWHTLDYKKSYHFSHKNATLKITEDVNTGYYLLLLLLLLFNTTRFCVPVGGNIRSVTLPYTSGIRKPNSAEMRVVCHSEVKTEPQYSIVIAHVTNGCDSGYICLGFYRRDSTVIELQQSTNLVQVPDEACNQNNFDPSKLPFITLITASLHQRKCPHLGRYVVVGQSEGFENTGRLSRDVEKWREKRITKREGNSLSDKNDKIKICDSEKFESLNVGCTGVGRDTMEFQSSCGPETNSVYSCYGSWEENGTYYLIASPASRKSTEARRYCFITTASGYDSNESIGKDNNNNYISSISGKRKITKLMMSTVAESCYRSIKPGINGIKAFNLTLVGQCESKMAADTSSHLMAGPSLLFLLIFITLIYGTR</sequence>
<evidence type="ECO:0000259" key="2">
    <source>
        <dbReference type="Pfam" id="PF23069"/>
    </source>
</evidence>
<dbReference type="AlphaFoldDB" id="E0VL77"/>
<dbReference type="RefSeq" id="XP_002426871.1">
    <property type="nucleotide sequence ID" value="XM_002426826.1"/>
</dbReference>
<name>E0VL77_PEDHC</name>
<dbReference type="EMBL" id="AAZO01003292">
    <property type="status" value="NOT_ANNOTATED_CDS"/>
    <property type="molecule type" value="Genomic_DNA"/>
</dbReference>
<dbReference type="CTD" id="8229495"/>
<dbReference type="eggNOG" id="ENOG502RIMI">
    <property type="taxonomic scope" value="Eukaryota"/>
</dbReference>
<evidence type="ECO:0000256" key="1">
    <source>
        <dbReference type="SAM" id="Phobius"/>
    </source>
</evidence>
<feature type="domain" description="DUF7043" evidence="3">
    <location>
        <begin position="294"/>
        <end position="445"/>
    </location>
</feature>
<evidence type="ECO:0000259" key="4">
    <source>
        <dbReference type="Pfam" id="PF23071"/>
    </source>
</evidence>
<dbReference type="HOGENOM" id="CLU_024659_0_0_1"/>
<keyword evidence="1" id="KW-0472">Membrane</keyword>
<evidence type="ECO:0000313" key="7">
    <source>
        <dbReference type="Proteomes" id="UP000009046"/>
    </source>
</evidence>
<dbReference type="Pfam" id="PF23071">
    <property type="entry name" value="DUF7044"/>
    <property type="match status" value="1"/>
</dbReference>
<dbReference type="VEuPathDB" id="VectorBase:PHUM283590"/>
<reference evidence="6" key="3">
    <citation type="submission" date="2021-02" db="UniProtKB">
        <authorList>
            <consortium name="EnsemblMetazoa"/>
        </authorList>
    </citation>
    <scope>IDENTIFICATION</scope>
    <source>
        <strain evidence="6">USDA</strain>
    </source>
</reference>
<dbReference type="STRING" id="121224.E0VL77"/>
<evidence type="ECO:0000259" key="3">
    <source>
        <dbReference type="Pfam" id="PF23070"/>
    </source>
</evidence>
<dbReference type="EnsemblMetazoa" id="PHUM283590-RA">
    <property type="protein sequence ID" value="PHUM283590-PA"/>
    <property type="gene ID" value="PHUM283590"/>
</dbReference>
<keyword evidence="7" id="KW-1185">Reference proteome</keyword>
<dbReference type="InterPro" id="IPR055472">
    <property type="entry name" value="DUF7044"/>
</dbReference>
<keyword evidence="1" id="KW-0812">Transmembrane</keyword>
<dbReference type="FunCoup" id="E0VL77">
    <property type="interactions" value="62"/>
</dbReference>
<evidence type="ECO:0000313" key="6">
    <source>
        <dbReference type="EnsemblMetazoa" id="PHUM283590-PA"/>
    </source>
</evidence>